<evidence type="ECO:0000313" key="5">
    <source>
        <dbReference type="Proteomes" id="UP000327118"/>
    </source>
</evidence>
<gene>
    <name evidence="4" type="ORF">BDV28DRAFT_143048</name>
</gene>
<feature type="chain" id="PRO_5024995927" evidence="3">
    <location>
        <begin position="36"/>
        <end position="343"/>
    </location>
</feature>
<feature type="compositionally biased region" description="Low complexity" evidence="1">
    <location>
        <begin position="38"/>
        <end position="105"/>
    </location>
</feature>
<dbReference type="PANTHER" id="PTHR36089">
    <property type="entry name" value="CHITIN SYNTHASE 3 COMPLEX PROTEIN CSI2-RELATED"/>
    <property type="match status" value="1"/>
</dbReference>
<organism evidence="4 5">
    <name type="scientific">Aspergillus coremiiformis</name>
    <dbReference type="NCBI Taxonomy" id="138285"/>
    <lineage>
        <taxon>Eukaryota</taxon>
        <taxon>Fungi</taxon>
        <taxon>Dikarya</taxon>
        <taxon>Ascomycota</taxon>
        <taxon>Pezizomycotina</taxon>
        <taxon>Eurotiomycetes</taxon>
        <taxon>Eurotiomycetidae</taxon>
        <taxon>Eurotiales</taxon>
        <taxon>Aspergillaceae</taxon>
        <taxon>Aspergillus</taxon>
        <taxon>Aspergillus subgen. Circumdati</taxon>
    </lineage>
</organism>
<dbReference type="GO" id="GO:0000324">
    <property type="term" value="C:fungal-type vacuole"/>
    <property type="evidence" value="ECO:0007669"/>
    <property type="project" value="TreeGrafter"/>
</dbReference>
<keyword evidence="3" id="KW-0732">Signal</keyword>
<keyword evidence="2" id="KW-0812">Transmembrane</keyword>
<dbReference type="Proteomes" id="UP000327118">
    <property type="component" value="Unassembled WGS sequence"/>
</dbReference>
<keyword evidence="5" id="KW-1185">Reference proteome</keyword>
<dbReference type="EMBL" id="ML739430">
    <property type="protein sequence ID" value="KAE8348642.1"/>
    <property type="molecule type" value="Genomic_DNA"/>
</dbReference>
<feature type="signal peptide" evidence="3">
    <location>
        <begin position="1"/>
        <end position="35"/>
    </location>
</feature>
<keyword evidence="2" id="KW-0472">Membrane</keyword>
<feature type="transmembrane region" description="Helical" evidence="2">
    <location>
        <begin position="128"/>
        <end position="148"/>
    </location>
</feature>
<dbReference type="OrthoDB" id="4065319at2759"/>
<evidence type="ECO:0000256" key="3">
    <source>
        <dbReference type="SAM" id="SignalP"/>
    </source>
</evidence>
<accession>A0A5N6YT30</accession>
<dbReference type="AlphaFoldDB" id="A0A5N6YT30"/>
<reference evidence="5" key="1">
    <citation type="submission" date="2019-04" db="EMBL/GenBank/DDBJ databases">
        <title>Friends and foes A comparative genomics studyof 23 Aspergillus species from section Flavi.</title>
        <authorList>
            <consortium name="DOE Joint Genome Institute"/>
            <person name="Kjaerbolling I."/>
            <person name="Vesth T."/>
            <person name="Frisvad J.C."/>
            <person name="Nybo J.L."/>
            <person name="Theobald S."/>
            <person name="Kildgaard S."/>
            <person name="Isbrandt T."/>
            <person name="Kuo A."/>
            <person name="Sato A."/>
            <person name="Lyhne E.K."/>
            <person name="Kogle M.E."/>
            <person name="Wiebenga A."/>
            <person name="Kun R.S."/>
            <person name="Lubbers R.J."/>
            <person name="Makela M.R."/>
            <person name="Barry K."/>
            <person name="Chovatia M."/>
            <person name="Clum A."/>
            <person name="Daum C."/>
            <person name="Haridas S."/>
            <person name="He G."/>
            <person name="LaButti K."/>
            <person name="Lipzen A."/>
            <person name="Mondo S."/>
            <person name="Riley R."/>
            <person name="Salamov A."/>
            <person name="Simmons B.A."/>
            <person name="Magnuson J.K."/>
            <person name="Henrissat B."/>
            <person name="Mortensen U.H."/>
            <person name="Larsen T.O."/>
            <person name="Devries R.P."/>
            <person name="Grigoriev I.V."/>
            <person name="Machida M."/>
            <person name="Baker S.E."/>
            <person name="Andersen M.R."/>
        </authorList>
    </citation>
    <scope>NUCLEOTIDE SEQUENCE [LARGE SCALE GENOMIC DNA]</scope>
    <source>
        <strain evidence="5">CBS 553.77</strain>
    </source>
</reference>
<feature type="region of interest" description="Disordered" evidence="1">
    <location>
        <begin position="176"/>
        <end position="211"/>
    </location>
</feature>
<feature type="compositionally biased region" description="Polar residues" evidence="1">
    <location>
        <begin position="299"/>
        <end position="324"/>
    </location>
</feature>
<dbReference type="PANTHER" id="PTHR36089:SF1">
    <property type="entry name" value="CHITIN SYNTHASE 3 COMPLEX PROTEIN CSI2-RELATED"/>
    <property type="match status" value="1"/>
</dbReference>
<feature type="compositionally biased region" description="Basic residues" evidence="1">
    <location>
        <begin position="176"/>
        <end position="187"/>
    </location>
</feature>
<proteinExistence type="predicted"/>
<keyword evidence="2" id="KW-1133">Transmembrane helix</keyword>
<feature type="region of interest" description="Disordered" evidence="1">
    <location>
        <begin position="38"/>
        <end position="108"/>
    </location>
</feature>
<dbReference type="InterPro" id="IPR051009">
    <property type="entry name" value="PRM"/>
</dbReference>
<evidence type="ECO:0000313" key="4">
    <source>
        <dbReference type="EMBL" id="KAE8348642.1"/>
    </source>
</evidence>
<evidence type="ECO:0000256" key="2">
    <source>
        <dbReference type="SAM" id="Phobius"/>
    </source>
</evidence>
<feature type="region of interest" description="Disordered" evidence="1">
    <location>
        <begin position="249"/>
        <end position="343"/>
    </location>
</feature>
<sequence>MILRAAGFHKARRQPSSTWLLLLLAILMMAQIAIAQGTTTENSATTTDPATTRDSATTATTKDDTTTTAQTTAKSTTDNSKTTTTDAKSTASTTESSTSSTATNDYPVVTVPPLSNAPYMQTSDTPEGTIFIAVGAILGFFGLAVLAWRGMVAWSVNRSVRKAAILQSSEAKGLLRSRRKRSAHRSHGSVSVSMEKMGASHRGNYANPRASKAASSNSGLFFSPTAGVHSGGNRGSSYLPAGYYAAGSAAAGNGSRQSMQFSSPDLPGFGPQSQGYTRTKSGPSPPGTPTQAPGGVYEPQNNTSRYSQVASNSSVNVTSPTRGRTPSAYLEDLFENHTPQNRL</sequence>
<evidence type="ECO:0000256" key="1">
    <source>
        <dbReference type="SAM" id="MobiDB-lite"/>
    </source>
</evidence>
<name>A0A5N6YT30_9EURO</name>
<protein>
    <submittedName>
        <fullName evidence="4">Uncharacterized protein</fullName>
    </submittedName>
</protein>